<dbReference type="Proteomes" id="UP000198757">
    <property type="component" value="Unassembled WGS sequence"/>
</dbReference>
<dbReference type="EMBL" id="FMZO01000026">
    <property type="protein sequence ID" value="SDE20058.1"/>
    <property type="molecule type" value="Genomic_DNA"/>
</dbReference>
<dbReference type="RefSeq" id="WP_090393395.1">
    <property type="nucleotide sequence ID" value="NZ_FMZO01000026.1"/>
</dbReference>
<accession>A0A1G7AYT8</accession>
<name>A0A1G7AYT8_NIADE</name>
<protein>
    <recommendedName>
        <fullName evidence="1">DUF6734 domain-containing protein</fullName>
    </recommendedName>
</protein>
<evidence type="ECO:0000313" key="2">
    <source>
        <dbReference type="EMBL" id="SDE20058.1"/>
    </source>
</evidence>
<dbReference type="OrthoDB" id="771064at2"/>
<gene>
    <name evidence="2" type="ORF">SAMN04487894_1268</name>
</gene>
<dbReference type="Pfam" id="PF20508">
    <property type="entry name" value="DUF6734"/>
    <property type="match status" value="1"/>
</dbReference>
<evidence type="ECO:0000313" key="3">
    <source>
        <dbReference type="Proteomes" id="UP000198757"/>
    </source>
</evidence>
<dbReference type="STRING" id="1285928.SAMN04487894_1268"/>
<feature type="domain" description="DUF6734" evidence="1">
    <location>
        <begin position="1"/>
        <end position="280"/>
    </location>
</feature>
<reference evidence="3" key="1">
    <citation type="submission" date="2016-10" db="EMBL/GenBank/DDBJ databases">
        <authorList>
            <person name="Varghese N."/>
            <person name="Submissions S."/>
        </authorList>
    </citation>
    <scope>NUCLEOTIDE SEQUENCE [LARGE SCALE GENOMIC DNA]</scope>
    <source>
        <strain evidence="3">DSM 25811 / CCM 8410 / LMG 26954 / E90</strain>
    </source>
</reference>
<organism evidence="2 3">
    <name type="scientific">Niabella drilacis (strain DSM 25811 / CCM 8410 / CCUG 62505 / LMG 26954 / E90)</name>
    <dbReference type="NCBI Taxonomy" id="1285928"/>
    <lineage>
        <taxon>Bacteria</taxon>
        <taxon>Pseudomonadati</taxon>
        <taxon>Bacteroidota</taxon>
        <taxon>Chitinophagia</taxon>
        <taxon>Chitinophagales</taxon>
        <taxon>Chitinophagaceae</taxon>
        <taxon>Niabella</taxon>
    </lineage>
</organism>
<evidence type="ECO:0000259" key="1">
    <source>
        <dbReference type="Pfam" id="PF20508"/>
    </source>
</evidence>
<sequence>MTICQTLWTHKKNLLEDPFGWVSPQHHLMAWALSSLQLNKFYKELELYTDKHGAAILSDTLDLPYKKIITDYDNLDCAPDLWAYPKLLTYARQEKPFIHVDGDVVLWKPFRKKLLTSPLIAQNPETGTAYYNNLFSPYRSDAFFYPEYLRTDLYTTHVNAYNAGILGGTNLSFFRTYFSEAATIIKRNTANPLNTNFNIIFEQVLFYSLSKKMNLEVNCYFEKQFPDNGYGIADVANFAMLPRINYLHFIGPHKRNQNICNQVCDLLYHHYPETFLKITALFRKTHYYFPNKIQEIANRPPSKKNGPVAFTKTVQLLNAITGKINTLSSKDLKKAVARSKNSLLKSLYRYECTLKRVILQFNKIDAALLHKQEAASISGMLFFTLPESRKQAALVYTNPFLEIIDGCYDWTSIQITGNTIQFRSSYEKDIITAIVPGLFFKGHRTFVLDELCANMVLLASQGCSFSTLVDKISQAFPDAGNDPGSVKKLLELKLEILVTNKIIYLSL</sequence>
<dbReference type="AlphaFoldDB" id="A0A1G7AYT8"/>
<keyword evidence="3" id="KW-1185">Reference proteome</keyword>
<proteinExistence type="predicted"/>
<dbReference type="InterPro" id="IPR046621">
    <property type="entry name" value="DUF6734"/>
</dbReference>